<evidence type="ECO:0000313" key="7">
    <source>
        <dbReference type="EMBL" id="KPA86084.1"/>
    </source>
</evidence>
<evidence type="ECO:0000313" key="8">
    <source>
        <dbReference type="Proteomes" id="UP000037923"/>
    </source>
</evidence>
<dbReference type="AlphaFoldDB" id="A0A0N0VHY1"/>
<organism evidence="7 8">
    <name type="scientific">Leptomonas pyrrhocoris</name>
    <name type="common">Firebug parasite</name>
    <dbReference type="NCBI Taxonomy" id="157538"/>
    <lineage>
        <taxon>Eukaryota</taxon>
        <taxon>Discoba</taxon>
        <taxon>Euglenozoa</taxon>
        <taxon>Kinetoplastea</taxon>
        <taxon>Metakinetoplastina</taxon>
        <taxon>Trypanosomatida</taxon>
        <taxon>Trypanosomatidae</taxon>
        <taxon>Leishmaniinae</taxon>
        <taxon>Leptomonas</taxon>
    </lineage>
</organism>
<dbReference type="GeneID" id="26906064"/>
<dbReference type="Proteomes" id="UP000037923">
    <property type="component" value="Unassembled WGS sequence"/>
</dbReference>
<feature type="compositionally biased region" description="Basic and acidic residues" evidence="4">
    <location>
        <begin position="114"/>
        <end position="129"/>
    </location>
</feature>
<dbReference type="RefSeq" id="XP_015657754.1">
    <property type="nucleotide sequence ID" value="XM_015803929.1"/>
</dbReference>
<dbReference type="InterPro" id="IPR005756">
    <property type="entry name" value="Ribosomal_uL24_euk/arc"/>
</dbReference>
<dbReference type="InterPro" id="IPR041988">
    <property type="entry name" value="Ribosomal_uL24_KOW"/>
</dbReference>
<dbReference type="GeneID" id="26900648"/>
<dbReference type="InterPro" id="IPR008991">
    <property type="entry name" value="Translation_prot_SH3-like_sf"/>
</dbReference>
<comment type="similarity">
    <text evidence="1">Belongs to the universal ribosomal protein uL24 family.</text>
</comment>
<evidence type="ECO:0000259" key="5">
    <source>
        <dbReference type="SMART" id="SM00739"/>
    </source>
</evidence>
<dbReference type="OrthoDB" id="260276at2759"/>
<evidence type="ECO:0000256" key="1">
    <source>
        <dbReference type="ARBA" id="ARBA00010618"/>
    </source>
</evidence>
<dbReference type="GO" id="GO:0003723">
    <property type="term" value="F:RNA binding"/>
    <property type="evidence" value="ECO:0007669"/>
    <property type="project" value="InterPro"/>
</dbReference>
<gene>
    <name evidence="7" type="ORF">ABB37_00350</name>
    <name evidence="6" type="ORF">ABB37_05774</name>
</gene>
<dbReference type="SMART" id="SM00739">
    <property type="entry name" value="KOW"/>
    <property type="match status" value="1"/>
</dbReference>
<dbReference type="GO" id="GO:0015934">
    <property type="term" value="C:large ribosomal subunit"/>
    <property type="evidence" value="ECO:0007669"/>
    <property type="project" value="InterPro"/>
</dbReference>
<dbReference type="GO" id="GO:0003735">
    <property type="term" value="F:structural constituent of ribosome"/>
    <property type="evidence" value="ECO:0007669"/>
    <property type="project" value="InterPro"/>
</dbReference>
<feature type="region of interest" description="Disordered" evidence="4">
    <location>
        <begin position="114"/>
        <end position="143"/>
    </location>
</feature>
<accession>A0A0N0VHY1</accession>
<dbReference type="FunFam" id="2.30.30.30:FF:000009">
    <property type="entry name" value="60S ribosomal protein L26"/>
    <property type="match status" value="1"/>
</dbReference>
<keyword evidence="3" id="KW-0687">Ribonucleoprotein</keyword>
<dbReference type="GO" id="GO:0006412">
    <property type="term" value="P:translation"/>
    <property type="evidence" value="ECO:0007669"/>
    <property type="project" value="InterPro"/>
</dbReference>
<evidence type="ECO:0000256" key="4">
    <source>
        <dbReference type="SAM" id="MobiDB-lite"/>
    </source>
</evidence>
<dbReference type="InterPro" id="IPR005824">
    <property type="entry name" value="KOW"/>
</dbReference>
<protein>
    <submittedName>
        <fullName evidence="7">Putative 60S ribosomal protein L26</fullName>
    </submittedName>
</protein>
<dbReference type="OMA" id="VRIMRGD"/>
<dbReference type="VEuPathDB" id="TriTrypDB:LpyrH10_01_3500"/>
<evidence type="ECO:0000256" key="2">
    <source>
        <dbReference type="ARBA" id="ARBA00022980"/>
    </source>
</evidence>
<keyword evidence="2 7" id="KW-0689">Ribosomal protein</keyword>
<dbReference type="VEuPathDB" id="TriTrypDB:LpyrH10_11_2390"/>
<reference evidence="7 8" key="1">
    <citation type="submission" date="2015-07" db="EMBL/GenBank/DDBJ databases">
        <title>High-quality genome of monoxenous trypanosomatid Leptomonas pyrrhocoris.</title>
        <authorList>
            <person name="Flegontov P."/>
            <person name="Butenko A."/>
            <person name="Firsov S."/>
            <person name="Vlcek C."/>
            <person name="Logacheva M.D."/>
            <person name="Field M."/>
            <person name="Filatov D."/>
            <person name="Flegontova O."/>
            <person name="Gerasimov E."/>
            <person name="Jackson A.P."/>
            <person name="Kelly S."/>
            <person name="Opperdoes F."/>
            <person name="O'Reilly A."/>
            <person name="Votypka J."/>
            <person name="Yurchenko V."/>
            <person name="Lukes J."/>
        </authorList>
    </citation>
    <scope>NUCLEOTIDE SEQUENCE [LARGE SCALE GENOMIC DNA]</scope>
    <source>
        <strain evidence="7">H10</strain>
    </source>
</reference>
<dbReference type="RefSeq" id="XP_015657753.1">
    <property type="nucleotide sequence ID" value="XM_015803928.1"/>
</dbReference>
<dbReference type="CDD" id="cd06089">
    <property type="entry name" value="KOW_RPL26"/>
    <property type="match status" value="1"/>
</dbReference>
<keyword evidence="8" id="KW-1185">Reference proteome</keyword>
<dbReference type="InterPro" id="IPR014722">
    <property type="entry name" value="Rib_uL2_dom2"/>
</dbReference>
<dbReference type="SUPFAM" id="SSF50104">
    <property type="entry name" value="Translation proteins SH3-like domain"/>
    <property type="match status" value="1"/>
</dbReference>
<dbReference type="Pfam" id="PF16906">
    <property type="entry name" value="Ribosomal_L26"/>
    <property type="match status" value="1"/>
</dbReference>
<comment type="caution">
    <text evidence="7">The sequence shown here is derived from an EMBL/GenBank/DDBJ whole genome shotgun (WGS) entry which is preliminary data.</text>
</comment>
<evidence type="ECO:0000256" key="3">
    <source>
        <dbReference type="ARBA" id="ARBA00023274"/>
    </source>
</evidence>
<dbReference type="Gene3D" id="2.30.30.30">
    <property type="match status" value="1"/>
</dbReference>
<feature type="domain" description="KOW" evidence="5">
    <location>
        <begin position="46"/>
        <end position="73"/>
    </location>
</feature>
<dbReference type="EMBL" id="LGTL01000011">
    <property type="protein sequence ID" value="KPA79315.1"/>
    <property type="molecule type" value="Genomic_DNA"/>
</dbReference>
<proteinExistence type="inferred from homology"/>
<dbReference type="EMBL" id="LGTL01000001">
    <property type="protein sequence ID" value="KPA86084.1"/>
    <property type="molecule type" value="Genomic_DNA"/>
</dbReference>
<sequence>MVSIKCGSRRKARRAHFQAPSHVRRVLMSAPLSKELRAKYNVRAMPVRKDDEVIVKRGTFKGREGKVTACYRLKWVIHIDKVNREKANGSTVPVGIHPSNVEITKLKLSHHRKAILERKDRSGKSDKGKGKISAADKAMQQMD</sequence>
<name>A0A0N0VHY1_LEPPY</name>
<dbReference type="PANTHER" id="PTHR11143">
    <property type="entry name" value="60S RIBOSOMAL PROTEIN L26 FAMILY MEMBER"/>
    <property type="match status" value="1"/>
</dbReference>
<evidence type="ECO:0000313" key="6">
    <source>
        <dbReference type="EMBL" id="KPA79314.1"/>
    </source>
</evidence>
<dbReference type="NCBIfam" id="TIGR01080">
    <property type="entry name" value="rplX_A_E"/>
    <property type="match status" value="1"/>
</dbReference>
<dbReference type="EMBL" id="LGTL01000011">
    <property type="protein sequence ID" value="KPA79314.1"/>
    <property type="molecule type" value="Genomic_DNA"/>
</dbReference>
<dbReference type="RefSeq" id="XP_015664523.1">
    <property type="nucleotide sequence ID" value="XM_015796515.1"/>
</dbReference>
<dbReference type="Pfam" id="PF00467">
    <property type="entry name" value="KOW"/>
    <property type="match status" value="1"/>
</dbReference>